<feature type="transmembrane region" description="Helical" evidence="7">
    <location>
        <begin position="105"/>
        <end position="126"/>
    </location>
</feature>
<dbReference type="PANTHER" id="PTHR43711:SF31">
    <property type="entry name" value="HISTIDINE KINASE"/>
    <property type="match status" value="1"/>
</dbReference>
<evidence type="ECO:0000313" key="10">
    <source>
        <dbReference type="Proteomes" id="UP000676386"/>
    </source>
</evidence>
<evidence type="ECO:0000256" key="5">
    <source>
        <dbReference type="ARBA" id="ARBA00022777"/>
    </source>
</evidence>
<keyword evidence="6" id="KW-0902">Two-component regulatory system</keyword>
<dbReference type="RefSeq" id="WP_211975586.1">
    <property type="nucleotide sequence ID" value="NZ_CBFHAM010000008.1"/>
</dbReference>
<dbReference type="Proteomes" id="UP000676386">
    <property type="component" value="Unassembled WGS sequence"/>
</dbReference>
<sequence>MGFTILPFKPIFGLSMLKGLKQSLYQHAVHYWNNIVNVGVHPAMPYIESRRTMLLNLLALPCIPFMFFYSLLNAFQGRYLLSALNLSTTLAAITVLLLHKYRLYLSARVVLIFFSAALYTFTGLYFHNGAEYFLLNILVVTILIYDNKWIVGCFGVLIIAAFMLIVFMPQSWYLAPPVPTERVWSNVAVSLLFLIVALSYFKYVQSDYQQEIEKQREALLAMNKDKEKLFSIVAHDIRSPLATLESLLDMFQKGQYPRDDMEEAAAILHSKVAQLGGTLDNVLRWSTRSMKGIQTRPRNFLLAPVMTEVLHFFELIIEQKDISADVQVPVNIALYADRDQVSVILRNLFSNALKFSYGGSKIKVTALQTDHQVSISVTDYGTGMDLQQLKTLFTSQQHPAYGTAGERGTGLGLILCREFAEQNNGAIDVESTPESGTTFTLWLRKGDVPVNEPSASY</sequence>
<feature type="transmembrane region" description="Helical" evidence="7">
    <location>
        <begin position="78"/>
        <end position="98"/>
    </location>
</feature>
<dbReference type="SUPFAM" id="SSF55874">
    <property type="entry name" value="ATPase domain of HSP90 chaperone/DNA topoisomerase II/histidine kinase"/>
    <property type="match status" value="1"/>
</dbReference>
<comment type="caution">
    <text evidence="9">The sequence shown here is derived from an EMBL/GenBank/DDBJ whole genome shotgun (WGS) entry which is preliminary data.</text>
</comment>
<evidence type="ECO:0000256" key="2">
    <source>
        <dbReference type="ARBA" id="ARBA00012438"/>
    </source>
</evidence>
<gene>
    <name evidence="9" type="ORF">KE626_24185</name>
</gene>
<feature type="transmembrane region" description="Helical" evidence="7">
    <location>
        <begin position="187"/>
        <end position="204"/>
    </location>
</feature>
<dbReference type="PANTHER" id="PTHR43711">
    <property type="entry name" value="TWO-COMPONENT HISTIDINE KINASE"/>
    <property type="match status" value="1"/>
</dbReference>
<keyword evidence="4" id="KW-0808">Transferase</keyword>
<keyword evidence="5 9" id="KW-0418">Kinase</keyword>
<feature type="transmembrane region" description="Helical" evidence="7">
    <location>
        <begin position="154"/>
        <end position="175"/>
    </location>
</feature>
<protein>
    <recommendedName>
        <fullName evidence="2">histidine kinase</fullName>
        <ecNumber evidence="2">2.7.13.3</ecNumber>
    </recommendedName>
</protein>
<dbReference type="InterPro" id="IPR003661">
    <property type="entry name" value="HisK_dim/P_dom"/>
</dbReference>
<dbReference type="Gene3D" id="3.30.565.10">
    <property type="entry name" value="Histidine kinase-like ATPase, C-terminal domain"/>
    <property type="match status" value="1"/>
</dbReference>
<dbReference type="InterPro" id="IPR005467">
    <property type="entry name" value="His_kinase_dom"/>
</dbReference>
<name>A0ABS5J5W7_9BACT</name>
<reference evidence="9 10" key="1">
    <citation type="submission" date="2021-04" db="EMBL/GenBank/DDBJ databases">
        <title>Chitinophaga sp. nov., isolated from the rhizosphere soil.</title>
        <authorList>
            <person name="He S."/>
        </authorList>
    </citation>
    <scope>NUCLEOTIDE SEQUENCE [LARGE SCALE GENOMIC DNA]</scope>
    <source>
        <strain evidence="9 10">2R12</strain>
    </source>
</reference>
<evidence type="ECO:0000256" key="6">
    <source>
        <dbReference type="ARBA" id="ARBA00023012"/>
    </source>
</evidence>
<dbReference type="PRINTS" id="PR00344">
    <property type="entry name" value="BCTRLSENSOR"/>
</dbReference>
<dbReference type="SMART" id="SM00388">
    <property type="entry name" value="HisKA"/>
    <property type="match status" value="1"/>
</dbReference>
<dbReference type="InterPro" id="IPR003594">
    <property type="entry name" value="HATPase_dom"/>
</dbReference>
<evidence type="ECO:0000313" key="9">
    <source>
        <dbReference type="EMBL" id="MBS0030448.1"/>
    </source>
</evidence>
<evidence type="ECO:0000256" key="4">
    <source>
        <dbReference type="ARBA" id="ARBA00022679"/>
    </source>
</evidence>
<dbReference type="InterPro" id="IPR036890">
    <property type="entry name" value="HATPase_C_sf"/>
</dbReference>
<evidence type="ECO:0000256" key="7">
    <source>
        <dbReference type="SAM" id="Phobius"/>
    </source>
</evidence>
<dbReference type="EC" id="2.7.13.3" evidence="2"/>
<keyword evidence="7" id="KW-0472">Membrane</keyword>
<dbReference type="InterPro" id="IPR050736">
    <property type="entry name" value="Sensor_HK_Regulatory"/>
</dbReference>
<keyword evidence="7" id="KW-1133">Transmembrane helix</keyword>
<dbReference type="SUPFAM" id="SSF47384">
    <property type="entry name" value="Homodimeric domain of signal transducing histidine kinase"/>
    <property type="match status" value="1"/>
</dbReference>
<evidence type="ECO:0000256" key="1">
    <source>
        <dbReference type="ARBA" id="ARBA00000085"/>
    </source>
</evidence>
<keyword evidence="7" id="KW-0812">Transmembrane</keyword>
<organism evidence="9 10">
    <name type="scientific">Chitinophaga hostae</name>
    <dbReference type="NCBI Taxonomy" id="2831022"/>
    <lineage>
        <taxon>Bacteria</taxon>
        <taxon>Pseudomonadati</taxon>
        <taxon>Bacteroidota</taxon>
        <taxon>Chitinophagia</taxon>
        <taxon>Chitinophagales</taxon>
        <taxon>Chitinophagaceae</taxon>
        <taxon>Chitinophaga</taxon>
    </lineage>
</organism>
<dbReference type="Pfam" id="PF02518">
    <property type="entry name" value="HATPase_c"/>
    <property type="match status" value="1"/>
</dbReference>
<keyword evidence="3" id="KW-0597">Phosphoprotein</keyword>
<evidence type="ECO:0000256" key="3">
    <source>
        <dbReference type="ARBA" id="ARBA00022553"/>
    </source>
</evidence>
<dbReference type="PROSITE" id="PS50109">
    <property type="entry name" value="HIS_KIN"/>
    <property type="match status" value="1"/>
</dbReference>
<proteinExistence type="predicted"/>
<dbReference type="EMBL" id="JAGTXB010000014">
    <property type="protein sequence ID" value="MBS0030448.1"/>
    <property type="molecule type" value="Genomic_DNA"/>
</dbReference>
<feature type="transmembrane region" description="Helical" evidence="7">
    <location>
        <begin position="132"/>
        <end position="147"/>
    </location>
</feature>
<comment type="catalytic activity">
    <reaction evidence="1">
        <text>ATP + protein L-histidine = ADP + protein N-phospho-L-histidine.</text>
        <dbReference type="EC" id="2.7.13.3"/>
    </reaction>
</comment>
<keyword evidence="10" id="KW-1185">Reference proteome</keyword>
<dbReference type="CDD" id="cd00082">
    <property type="entry name" value="HisKA"/>
    <property type="match status" value="1"/>
</dbReference>
<feature type="transmembrane region" description="Helical" evidence="7">
    <location>
        <begin position="54"/>
        <end position="72"/>
    </location>
</feature>
<feature type="domain" description="Histidine kinase" evidence="8">
    <location>
        <begin position="232"/>
        <end position="447"/>
    </location>
</feature>
<dbReference type="InterPro" id="IPR004358">
    <property type="entry name" value="Sig_transdc_His_kin-like_C"/>
</dbReference>
<dbReference type="InterPro" id="IPR036097">
    <property type="entry name" value="HisK_dim/P_sf"/>
</dbReference>
<accession>A0ABS5J5W7</accession>
<dbReference type="Gene3D" id="1.10.287.130">
    <property type="match status" value="1"/>
</dbReference>
<evidence type="ECO:0000259" key="8">
    <source>
        <dbReference type="PROSITE" id="PS50109"/>
    </source>
</evidence>
<dbReference type="SMART" id="SM00387">
    <property type="entry name" value="HATPase_c"/>
    <property type="match status" value="1"/>
</dbReference>
<dbReference type="GO" id="GO:0016301">
    <property type="term" value="F:kinase activity"/>
    <property type="evidence" value="ECO:0007669"/>
    <property type="project" value="UniProtKB-KW"/>
</dbReference>